<comment type="caution">
    <text evidence="2">The sequence shown here is derived from an EMBL/GenBank/DDBJ whole genome shotgun (WGS) entry which is preliminary data.</text>
</comment>
<evidence type="ECO:0000313" key="3">
    <source>
        <dbReference type="Proteomes" id="UP000031737"/>
    </source>
</evidence>
<dbReference type="Gene3D" id="1.10.3730.20">
    <property type="match status" value="1"/>
</dbReference>
<evidence type="ECO:0000313" key="2">
    <source>
        <dbReference type="EMBL" id="ESL06861.1"/>
    </source>
</evidence>
<dbReference type="VEuPathDB" id="TriTrypDB:TRSC58_05458"/>
<feature type="transmembrane region" description="Helical" evidence="1">
    <location>
        <begin position="154"/>
        <end position="171"/>
    </location>
</feature>
<dbReference type="InterPro" id="IPR037185">
    <property type="entry name" value="EmrE-like"/>
</dbReference>
<proteinExistence type="predicted"/>
<keyword evidence="1" id="KW-0812">Transmembrane</keyword>
<protein>
    <recommendedName>
        <fullName evidence="4">EamA domain-containing protein</fullName>
    </recommendedName>
</protein>
<evidence type="ECO:0008006" key="4">
    <source>
        <dbReference type="Google" id="ProtNLM"/>
    </source>
</evidence>
<name>A0A061IY96_TRYRA</name>
<keyword evidence="1" id="KW-0472">Membrane</keyword>
<dbReference type="InterPro" id="IPR039632">
    <property type="entry name" value="TMEM42"/>
</dbReference>
<dbReference type="PANTHER" id="PTHR31965">
    <property type="entry name" value="TRANSMEMBRANE PROTEIN 42"/>
    <property type="match status" value="1"/>
</dbReference>
<dbReference type="PANTHER" id="PTHR31965:SF1">
    <property type="entry name" value="TRANSMEMBRANE PROTEIN 42"/>
    <property type="match status" value="1"/>
</dbReference>
<feature type="transmembrane region" description="Helical" evidence="1">
    <location>
        <begin position="130"/>
        <end position="148"/>
    </location>
</feature>
<keyword evidence="1" id="KW-1133">Transmembrane helix</keyword>
<feature type="transmembrane region" description="Helical" evidence="1">
    <location>
        <begin position="39"/>
        <end position="57"/>
    </location>
</feature>
<reference evidence="2 3" key="1">
    <citation type="submission" date="2013-07" db="EMBL/GenBank/DDBJ databases">
        <authorList>
            <person name="Stoco P.H."/>
            <person name="Wagner G."/>
            <person name="Gerber A."/>
            <person name="Zaha A."/>
            <person name="Thompson C."/>
            <person name="Bartholomeu D.C."/>
            <person name="Luckemeyer D.D."/>
            <person name="Bahia D."/>
            <person name="Loreto E."/>
            <person name="Prestes E.B."/>
            <person name="Lima F.M."/>
            <person name="Rodrigues-Luiz G."/>
            <person name="Vallejo G.A."/>
            <person name="Filho J.F."/>
            <person name="Monteiro K.M."/>
            <person name="Tyler K.M."/>
            <person name="de Almeida L.G."/>
            <person name="Ortiz M.F."/>
            <person name="Siervo M.A."/>
            <person name="de Moraes M.H."/>
            <person name="Cunha O.L."/>
            <person name="Mendonca-Neto R."/>
            <person name="Silva R."/>
            <person name="Teixeira S.M."/>
            <person name="Murta S.M."/>
            <person name="Sincero T.C."/>
            <person name="Mendes T.A."/>
            <person name="Urmenyi T.P."/>
            <person name="Silva V.G."/>
            <person name="da Rocha W.D."/>
            <person name="Andersson B."/>
            <person name="Romanha A.J."/>
            <person name="Steindel M."/>
            <person name="de Vasconcelos A.T."/>
            <person name="Grisard E.C."/>
        </authorList>
    </citation>
    <scope>NUCLEOTIDE SEQUENCE [LARGE SCALE GENOMIC DNA]</scope>
    <source>
        <strain evidence="2 3">SC58</strain>
    </source>
</reference>
<feature type="transmembrane region" description="Helical" evidence="1">
    <location>
        <begin position="88"/>
        <end position="110"/>
    </location>
</feature>
<sequence length="183" mass="19348">MRQEKQASPRGGGEVLVECRSPLHTREKRQPSSTASRAFFLYASLAGMFGALSAVVGKLAVAESSGNSLIAAVASFFAWVNLNHADSWWAHVALLGIRGLLFASNVFFTAQMWRCYLKALSCGPTPVCQILNTGTNFAVSAILGLVIFREEITAMWAVGALLVVAGLAVVVSDTKVSAQGGEG</sequence>
<keyword evidence="3" id="KW-1185">Reference proteome</keyword>
<accession>A0A061IY96</accession>
<dbReference type="EMBL" id="AUPL01005458">
    <property type="protein sequence ID" value="ESL06861.1"/>
    <property type="molecule type" value="Genomic_DNA"/>
</dbReference>
<evidence type="ECO:0000256" key="1">
    <source>
        <dbReference type="SAM" id="Phobius"/>
    </source>
</evidence>
<dbReference type="OrthoDB" id="248671at2759"/>
<dbReference type="AlphaFoldDB" id="A0A061IY96"/>
<gene>
    <name evidence="2" type="ORF">TRSC58_05458</name>
</gene>
<organism evidence="2 3">
    <name type="scientific">Trypanosoma rangeli SC58</name>
    <dbReference type="NCBI Taxonomy" id="429131"/>
    <lineage>
        <taxon>Eukaryota</taxon>
        <taxon>Discoba</taxon>
        <taxon>Euglenozoa</taxon>
        <taxon>Kinetoplastea</taxon>
        <taxon>Metakinetoplastina</taxon>
        <taxon>Trypanosomatida</taxon>
        <taxon>Trypanosomatidae</taxon>
        <taxon>Trypanosoma</taxon>
        <taxon>Herpetosoma</taxon>
    </lineage>
</organism>
<dbReference type="Proteomes" id="UP000031737">
    <property type="component" value="Unassembled WGS sequence"/>
</dbReference>
<dbReference type="SUPFAM" id="SSF103481">
    <property type="entry name" value="Multidrug resistance efflux transporter EmrE"/>
    <property type="match status" value="1"/>
</dbReference>